<keyword evidence="1" id="KW-0175">Coiled coil</keyword>
<feature type="coiled-coil region" evidence="1">
    <location>
        <begin position="367"/>
        <end position="401"/>
    </location>
</feature>
<evidence type="ECO:0000256" key="1">
    <source>
        <dbReference type="SAM" id="Coils"/>
    </source>
</evidence>
<feature type="region of interest" description="Disordered" evidence="2">
    <location>
        <begin position="407"/>
        <end position="445"/>
    </location>
</feature>
<feature type="compositionally biased region" description="Basic and acidic residues" evidence="2">
    <location>
        <begin position="218"/>
        <end position="234"/>
    </location>
</feature>
<feature type="compositionally biased region" description="Basic and acidic residues" evidence="2">
    <location>
        <begin position="628"/>
        <end position="649"/>
    </location>
</feature>
<organism evidence="4 5">
    <name type="scientific">Symbiodinium microadriaticum</name>
    <name type="common">Dinoflagellate</name>
    <name type="synonym">Zooxanthella microadriatica</name>
    <dbReference type="NCBI Taxonomy" id="2951"/>
    <lineage>
        <taxon>Eukaryota</taxon>
        <taxon>Sar</taxon>
        <taxon>Alveolata</taxon>
        <taxon>Dinophyceae</taxon>
        <taxon>Suessiales</taxon>
        <taxon>Symbiodiniaceae</taxon>
        <taxon>Symbiodinium</taxon>
    </lineage>
</organism>
<feature type="coiled-coil region" evidence="1">
    <location>
        <begin position="1499"/>
        <end position="1546"/>
    </location>
</feature>
<name>A0A1Q9EW52_SYMMI</name>
<feature type="region of interest" description="Disordered" evidence="2">
    <location>
        <begin position="586"/>
        <end position="613"/>
    </location>
</feature>
<evidence type="ECO:0000256" key="2">
    <source>
        <dbReference type="SAM" id="MobiDB-lite"/>
    </source>
</evidence>
<reference evidence="4 5" key="1">
    <citation type="submission" date="2016-02" db="EMBL/GenBank/DDBJ databases">
        <title>Genome analysis of coral dinoflagellate symbionts highlights evolutionary adaptations to a symbiotic lifestyle.</title>
        <authorList>
            <person name="Aranda M."/>
            <person name="Li Y."/>
            <person name="Liew Y.J."/>
            <person name="Baumgarten S."/>
            <person name="Simakov O."/>
            <person name="Wilson M."/>
            <person name="Piel J."/>
            <person name="Ashoor H."/>
            <person name="Bougouffa S."/>
            <person name="Bajic V.B."/>
            <person name="Ryu T."/>
            <person name="Ravasi T."/>
            <person name="Bayer T."/>
            <person name="Micklem G."/>
            <person name="Kim H."/>
            <person name="Bhak J."/>
            <person name="Lajeunesse T.C."/>
            <person name="Voolstra C.R."/>
        </authorList>
    </citation>
    <scope>NUCLEOTIDE SEQUENCE [LARGE SCALE GENOMIC DNA]</scope>
    <source>
        <strain evidence="4 5">CCMP2467</strain>
    </source>
</reference>
<keyword evidence="5" id="KW-1185">Reference proteome</keyword>
<feature type="compositionally biased region" description="Basic and acidic residues" evidence="2">
    <location>
        <begin position="1213"/>
        <end position="1222"/>
    </location>
</feature>
<protein>
    <recommendedName>
        <fullName evidence="3">Elongation factor 1 beta central acidic region eukaryote domain-containing protein</fullName>
    </recommendedName>
</protein>
<evidence type="ECO:0000259" key="3">
    <source>
        <dbReference type="SMART" id="SM01182"/>
    </source>
</evidence>
<accession>A0A1Q9EW52</accession>
<evidence type="ECO:0000313" key="5">
    <source>
        <dbReference type="Proteomes" id="UP000186817"/>
    </source>
</evidence>
<feature type="domain" description="Elongation factor 1 beta central acidic region eukaryote" evidence="3">
    <location>
        <begin position="1290"/>
        <end position="1317"/>
    </location>
</feature>
<dbReference type="InterPro" id="IPR018940">
    <property type="entry name" value="EF-1_beta_acid_region_euk"/>
</dbReference>
<feature type="domain" description="Elongation factor 1 beta central acidic region eukaryote" evidence="3">
    <location>
        <begin position="878"/>
        <end position="905"/>
    </location>
</feature>
<feature type="coiled-coil region" evidence="1">
    <location>
        <begin position="1323"/>
        <end position="1378"/>
    </location>
</feature>
<gene>
    <name evidence="4" type="ORF">AK812_SmicGene4530</name>
</gene>
<feature type="region of interest" description="Disordered" evidence="2">
    <location>
        <begin position="768"/>
        <end position="789"/>
    </location>
</feature>
<feature type="compositionally biased region" description="Acidic residues" evidence="2">
    <location>
        <begin position="779"/>
        <end position="789"/>
    </location>
</feature>
<comment type="caution">
    <text evidence="4">The sequence shown here is derived from an EMBL/GenBank/DDBJ whole genome shotgun (WGS) entry which is preliminary data.</text>
</comment>
<dbReference type="Proteomes" id="UP000186817">
    <property type="component" value="Unassembled WGS sequence"/>
</dbReference>
<feature type="compositionally biased region" description="Basic and acidic residues" evidence="2">
    <location>
        <begin position="255"/>
        <end position="272"/>
    </location>
</feature>
<feature type="compositionally biased region" description="Basic and acidic residues" evidence="2">
    <location>
        <begin position="595"/>
        <end position="613"/>
    </location>
</feature>
<feature type="region of interest" description="Disordered" evidence="2">
    <location>
        <begin position="214"/>
        <end position="234"/>
    </location>
</feature>
<feature type="compositionally biased region" description="Acidic residues" evidence="2">
    <location>
        <begin position="429"/>
        <end position="445"/>
    </location>
</feature>
<sequence length="1592" mass="176179">MLMKLAGSLPGQVTVKANCAELSFDFSSLDASEQESSSCKNAVVGILANQAARAFYHGIAHSDNKVTIDGMLSLDKLSRCDPAWCAAIRDGMDWMVVSHHVVHAFPGYVGVAHAAGNAAEQIASAEGELQLARKVNQAITKFMAQGGKDHSQEDGGSMATRGNAQLVVQVDVEATALSSRSTFGSSEAKVAIMVAGVELQQKLLQRLRMLSGEAPQTDVDKKPSPLKSSPDEGRLEELFGEEARLRQQVLEARMQRDAARTRRRQIEKESLGHHSNTAKDIARYHCQLQSLQNDIAMNKQEFNVLRRVVQSTEGPARCCRGDGNKVCFRLHGSNEIAQKANLVAAVETETKFVSVSTAATRLAFCALDIETKRVAALRAEMKTWEQRLKEALERKVVAEAEALERRMSKAAGENDETVPKFTMSSDSDHGEEDEEEEEEEASSVMDDLELSYEGLELSSLMPFPSAVRLAAGHVSDHEAMSKVDIPETGFLERGGVEFGRWTRPSPSGNAEWTEEELEAEYGEHLRNLEKVLLEIRQEQAEQAEERRCQSRLAALKQKKKEEAAAAAAAAQNRFPWSLGKWMRQENREAPQAQTDVDKKPSPLKSSPDEGRLEELFGEEARLRQQVLEARKQRDAARTRRRQIEKESLGHHSNTAKDIAGYHCQLQSLQNDITMNKQEFNVLRQQCRNKESQQLQARKLKDSAALCKAQKAQVAAEVETETKRVAALRAEVTTWEQRLKEVLARKVVAEAQAMERRMLKAAGENDETVPKFTMNTDSDHGEEDEEEEGNIMDDLELSYEGLELSSLMPLPLAVRLAAGHISDHEAMSKVDIPETGFLERGGVEFGRWTRPSPSGNAEWTEEELEAEYGEHLRNLEKVLLELRQEQAEQAEERRCQSRLAALKQKKKEEAAAAAAAARNRFPWSLGMWMRQEKAEATTPKVSVVSGFRAFSPYAAGARKVIPSRNSSGFDGVERRSGHVPFQEVAELEACANRPHAASRMPRTKRFLNQAKRILDDEQVRCFICNGQVKANRTELFFDFSSLAQHEAQQQLMLKFAIQHHVPLDGQESSSRKNAVVGILANQAVYHGIVHSDNKVTIDGMLSLDKKSRCDPACCAAIRDGMDWMVVSHHVVDAFPGYVGPAHAAGNAAEQIASAEGELQPARKVSQAITEFMAQGGKDTVAYADVSGAILRAKGKTLKRHMLSDDDSVFAAPDEQTKSDRHPTTPEGGPAVVASLNGPCESEREDGGSMATHGNAQLVMQADVVAIMVAGVELQQKLLQRLRMLPGRLEELFGEEIEKESLGHHSNTAKEIASYHCQLQSLQNARKLKEEAALCKAQKAQLVAAVETETKSVAALRAEVKTWEQRLKEVLERKVVAEAEAMERRMSKAAGENDETVPKFTLTSDGDHGEEDEEEEQGNIMDDLELSYEGLELSSLMPLPSAVRLAAGHISDHEALSKVDIPETGFLERGGVEFGRWTRPSPSGNAEWTEEELEAEYGEHLRNLEKVLLGLRQEQAEQAEERRCQSRLAALKQKKKEEAAAAAAAAQNRFPWSLGKWMRQEKAEAPTPKVSVVSGFRAFSPYAAVCRKYTALAV</sequence>
<feature type="coiled-coil region" evidence="1">
    <location>
        <begin position="514"/>
        <end position="572"/>
    </location>
</feature>
<feature type="compositionally biased region" description="Acidic residues" evidence="2">
    <location>
        <begin position="1406"/>
        <end position="1417"/>
    </location>
</feature>
<feature type="region of interest" description="Disordered" evidence="2">
    <location>
        <begin position="255"/>
        <end position="274"/>
    </location>
</feature>
<dbReference type="OrthoDB" id="10469304at2759"/>
<proteinExistence type="predicted"/>
<dbReference type="EMBL" id="LSRX01000056">
    <property type="protein sequence ID" value="OLQ11603.1"/>
    <property type="molecule type" value="Genomic_DNA"/>
</dbReference>
<feature type="region of interest" description="Disordered" evidence="2">
    <location>
        <begin position="628"/>
        <end position="651"/>
    </location>
</feature>
<feature type="region of interest" description="Disordered" evidence="2">
    <location>
        <begin position="1383"/>
        <end position="1417"/>
    </location>
</feature>
<feature type="coiled-coil region" evidence="1">
    <location>
        <begin position="710"/>
        <end position="744"/>
    </location>
</feature>
<feature type="domain" description="Elongation factor 1 beta central acidic region eukaryote" evidence="3">
    <location>
        <begin position="1506"/>
        <end position="1533"/>
    </location>
</feature>
<feature type="domain" description="Elongation factor 1 beta central acidic region eukaryote" evidence="3">
    <location>
        <begin position="532"/>
        <end position="559"/>
    </location>
</feature>
<feature type="coiled-coil region" evidence="1">
    <location>
        <begin position="860"/>
        <end position="918"/>
    </location>
</feature>
<evidence type="ECO:0000313" key="4">
    <source>
        <dbReference type="EMBL" id="OLQ11603.1"/>
    </source>
</evidence>
<feature type="region of interest" description="Disordered" evidence="2">
    <location>
        <begin position="1208"/>
        <end position="1229"/>
    </location>
</feature>
<feature type="domain" description="Elongation factor 1 beta central acidic region eukaryote" evidence="3">
    <location>
        <begin position="615"/>
        <end position="641"/>
    </location>
</feature>
<dbReference type="SMART" id="SM01182">
    <property type="entry name" value="EF-1_beta_acid"/>
    <property type="match status" value="5"/>
</dbReference>